<keyword evidence="3" id="KW-0808">Transferase</keyword>
<protein>
    <submittedName>
        <fullName evidence="3">Prenyltransferase family protein containing thioredoxin domain</fullName>
    </submittedName>
</protein>
<comment type="similarity">
    <text evidence="1">Belongs to the N-acylglucosamine 2-epimerase family.</text>
</comment>
<evidence type="ECO:0000256" key="2">
    <source>
        <dbReference type="ARBA" id="ARBA00023235"/>
    </source>
</evidence>
<keyword evidence="2" id="KW-0413">Isomerase</keyword>
<dbReference type="EMBL" id="CP064786">
    <property type="protein sequence ID" value="QSG01304.1"/>
    <property type="molecule type" value="Genomic_DNA"/>
</dbReference>
<dbReference type="InterPro" id="IPR012341">
    <property type="entry name" value="6hp_glycosidase-like_sf"/>
</dbReference>
<dbReference type="PANTHER" id="PTHR15108">
    <property type="entry name" value="N-ACYLGLUCOSAMINE-2-EPIMERASE"/>
    <property type="match status" value="1"/>
</dbReference>
<dbReference type="GO" id="GO:0016740">
    <property type="term" value="F:transferase activity"/>
    <property type="evidence" value="ECO:0007669"/>
    <property type="project" value="UniProtKB-KW"/>
</dbReference>
<dbReference type="InterPro" id="IPR008928">
    <property type="entry name" value="6-hairpin_glycosidase_sf"/>
</dbReference>
<dbReference type="GeneID" id="70683451"/>
<dbReference type="SUPFAM" id="SSF48208">
    <property type="entry name" value="Six-hairpin glycosidases"/>
    <property type="match status" value="1"/>
</dbReference>
<name>A0A897ML61_9EURY</name>
<organism evidence="3 4">
    <name type="scientific">Natranaeroarchaeum sulfidigenes</name>
    <dbReference type="NCBI Taxonomy" id="2784880"/>
    <lineage>
        <taxon>Archaea</taxon>
        <taxon>Methanobacteriati</taxon>
        <taxon>Methanobacteriota</taxon>
        <taxon>Stenosarchaea group</taxon>
        <taxon>Halobacteria</taxon>
        <taxon>Halobacteriales</taxon>
        <taxon>Natronoarchaeaceae</taxon>
        <taxon>Natranaeroarchaeum</taxon>
    </lineage>
</organism>
<proteinExistence type="inferred from homology"/>
<dbReference type="Proteomes" id="UP000663586">
    <property type="component" value="Chromosome"/>
</dbReference>
<dbReference type="AlphaFoldDB" id="A0A897ML61"/>
<evidence type="ECO:0000313" key="4">
    <source>
        <dbReference type="Proteomes" id="UP000663586"/>
    </source>
</evidence>
<gene>
    <name evidence="3" type="ORF">AArcS_0064</name>
</gene>
<dbReference type="Gene3D" id="1.50.10.10">
    <property type="match status" value="1"/>
</dbReference>
<evidence type="ECO:0000256" key="1">
    <source>
        <dbReference type="ARBA" id="ARBA00008558"/>
    </source>
</evidence>
<dbReference type="RefSeq" id="WP_238478436.1">
    <property type="nucleotide sequence ID" value="NZ_CP064786.1"/>
</dbReference>
<reference evidence="3" key="1">
    <citation type="submission" date="2020-11" db="EMBL/GenBank/DDBJ databases">
        <title>Carbohydrate-dependent, anaerobic sulfur respiration: A novel catabolism in halophilic archaea.</title>
        <authorList>
            <person name="Sorokin D.Y."/>
            <person name="Messina E."/>
            <person name="Smedile F."/>
            <person name="La Cono V."/>
            <person name="Hallsworth J.E."/>
            <person name="Yakimov M.M."/>
        </authorList>
    </citation>
    <scope>NUCLEOTIDE SEQUENCE</scope>
    <source>
        <strain evidence="3">AArc-S</strain>
    </source>
</reference>
<keyword evidence="4" id="KW-1185">Reference proteome</keyword>
<evidence type="ECO:0000313" key="3">
    <source>
        <dbReference type="EMBL" id="QSG01304.1"/>
    </source>
</evidence>
<dbReference type="GO" id="GO:0005975">
    <property type="term" value="P:carbohydrate metabolic process"/>
    <property type="evidence" value="ECO:0007669"/>
    <property type="project" value="InterPro"/>
</dbReference>
<sequence length="395" mass="45102">MSDQQYRDHGWLGNEIERILEFYYPDCLDDVHGGYVAQFDEATGELYDHDTKHLVATARFVTNFAVADQLGGPEWCRPAAERGVDFLLDVHRDSEHGGFHWLLDGTEPVDSRRVCYGHAFVLLALSRAAEIGIGRAQSELGSVSDLIDERFWEADYGLCASEYDPEWTSADSYRGQNANMHTCEAMIAAYETTNETRYLDRAITIAESLTVDLTAETDGLIWEHYTADWGHDFEYNRDDPTHTFRPWGYQPGHQIEWAKLLAVLDRYADASWLLPRAEELFDAAIEYGWDDDHGGFYYSFDLDGEPLVNDKYSWEVAEGIGAAAVFTERTDDEQYLDWYSRFWTYADEHLIAPVNRNWYTKVTEDNEPMPTTEGVAVEPGYHPIGACLEGIRSLS</sequence>
<dbReference type="GO" id="GO:0016853">
    <property type="term" value="F:isomerase activity"/>
    <property type="evidence" value="ECO:0007669"/>
    <property type="project" value="UniProtKB-KW"/>
</dbReference>
<dbReference type="InterPro" id="IPR010819">
    <property type="entry name" value="AGE/CE"/>
</dbReference>
<accession>A0A897ML61</accession>
<dbReference type="Pfam" id="PF07221">
    <property type="entry name" value="GlcNAc_2-epim"/>
    <property type="match status" value="1"/>
</dbReference>
<dbReference type="KEGG" id="hara:AArcS_0064"/>